<dbReference type="GO" id="GO:0016301">
    <property type="term" value="F:kinase activity"/>
    <property type="evidence" value="ECO:0007669"/>
    <property type="project" value="UniProtKB-KW"/>
</dbReference>
<dbReference type="Gene3D" id="3.40.1790.10">
    <property type="entry name" value="Indigoidine synthase domain"/>
    <property type="match status" value="1"/>
</dbReference>
<keyword evidence="5" id="KW-0464">Manganese</keyword>
<protein>
    <submittedName>
        <fullName evidence="10">Carbohydrate kinase PfkB domain-containing protein</fullName>
    </submittedName>
</protein>
<dbReference type="WBParaSite" id="Minc3s02106g28322">
    <property type="protein sequence ID" value="Minc3s02106g28322"/>
    <property type="gene ID" value="Minc3s02106g28322"/>
</dbReference>
<organism evidence="9 10">
    <name type="scientific">Meloidogyne incognita</name>
    <name type="common">Southern root-knot nematode worm</name>
    <name type="synonym">Oxyuris incognita</name>
    <dbReference type="NCBI Taxonomy" id="6306"/>
    <lineage>
        <taxon>Eukaryota</taxon>
        <taxon>Metazoa</taxon>
        <taxon>Ecdysozoa</taxon>
        <taxon>Nematoda</taxon>
        <taxon>Chromadorea</taxon>
        <taxon>Rhabditida</taxon>
        <taxon>Tylenchina</taxon>
        <taxon>Tylenchomorpha</taxon>
        <taxon>Tylenchoidea</taxon>
        <taxon>Meloidogynidae</taxon>
        <taxon>Meloidogyninae</taxon>
        <taxon>Meloidogyne</taxon>
        <taxon>Meloidogyne incognita group</taxon>
    </lineage>
</organism>
<dbReference type="SUPFAM" id="SSF110581">
    <property type="entry name" value="Indigoidine synthase A-like"/>
    <property type="match status" value="1"/>
</dbReference>
<dbReference type="GO" id="GO:0004730">
    <property type="term" value="F:pseudouridylate synthase activity"/>
    <property type="evidence" value="ECO:0007669"/>
    <property type="project" value="InterPro"/>
</dbReference>
<dbReference type="InterPro" id="IPR011611">
    <property type="entry name" value="PfkB_dom"/>
</dbReference>
<keyword evidence="4" id="KW-0378">Hydrolase</keyword>
<dbReference type="GO" id="GO:0006796">
    <property type="term" value="P:phosphate-containing compound metabolic process"/>
    <property type="evidence" value="ECO:0007669"/>
    <property type="project" value="UniProtKB-ARBA"/>
</dbReference>
<reference evidence="10" key="1">
    <citation type="submission" date="2022-11" db="UniProtKB">
        <authorList>
            <consortium name="WormBaseParasite"/>
        </authorList>
    </citation>
    <scope>IDENTIFICATION</scope>
</reference>
<evidence type="ECO:0000313" key="10">
    <source>
        <dbReference type="WBParaSite" id="Minc3s02106g28322"/>
    </source>
</evidence>
<evidence type="ECO:0000256" key="5">
    <source>
        <dbReference type="ARBA" id="ARBA00023211"/>
    </source>
</evidence>
<dbReference type="Pfam" id="PF04227">
    <property type="entry name" value="Indigoidine_A"/>
    <property type="match status" value="1"/>
</dbReference>
<dbReference type="InterPro" id="IPR022830">
    <property type="entry name" value="Indigdn_synthA-like"/>
</dbReference>
<dbReference type="GO" id="GO:0005737">
    <property type="term" value="C:cytoplasm"/>
    <property type="evidence" value="ECO:0007669"/>
    <property type="project" value="TreeGrafter"/>
</dbReference>
<dbReference type="SUPFAM" id="SSF53613">
    <property type="entry name" value="Ribokinase-like"/>
    <property type="match status" value="1"/>
</dbReference>
<dbReference type="GO" id="GO:0016798">
    <property type="term" value="F:hydrolase activity, acting on glycosyl bonds"/>
    <property type="evidence" value="ECO:0007669"/>
    <property type="project" value="UniProtKB-KW"/>
</dbReference>
<dbReference type="Gene3D" id="3.40.1190.20">
    <property type="match status" value="1"/>
</dbReference>
<proteinExistence type="inferred from homology"/>
<keyword evidence="2" id="KW-0479">Metal-binding</keyword>
<dbReference type="PROSITE" id="PS00583">
    <property type="entry name" value="PFKB_KINASES_1"/>
    <property type="match status" value="1"/>
</dbReference>
<name>A0A914MT81_MELIC</name>
<evidence type="ECO:0000256" key="6">
    <source>
        <dbReference type="ARBA" id="ARBA00023239"/>
    </source>
</evidence>
<evidence type="ECO:0000313" key="9">
    <source>
        <dbReference type="Proteomes" id="UP000887563"/>
    </source>
</evidence>
<dbReference type="AlphaFoldDB" id="A0A914MT81"/>
<accession>A0A914MT81</accession>
<dbReference type="GO" id="GO:0046872">
    <property type="term" value="F:metal ion binding"/>
    <property type="evidence" value="ECO:0007669"/>
    <property type="project" value="UniProtKB-KW"/>
</dbReference>
<dbReference type="PANTHER" id="PTHR42909">
    <property type="entry name" value="ZGC:136858"/>
    <property type="match status" value="1"/>
</dbReference>
<dbReference type="PROSITE" id="PS00584">
    <property type="entry name" value="PFKB_KINASES_2"/>
    <property type="match status" value="1"/>
</dbReference>
<dbReference type="InterPro" id="IPR002173">
    <property type="entry name" value="Carboh/pur_kinase_PfkB_CS"/>
</dbReference>
<dbReference type="InterPro" id="IPR029056">
    <property type="entry name" value="Ribokinase-like"/>
</dbReference>
<keyword evidence="9" id="KW-1185">Reference proteome</keyword>
<dbReference type="PANTHER" id="PTHR42909:SF1">
    <property type="entry name" value="CARBOHYDRATE KINASE PFKB DOMAIN-CONTAINING PROTEIN"/>
    <property type="match status" value="1"/>
</dbReference>
<sequence length="736" mass="81745">MIKNFLTVPTTKSIFLCNYFIWNNIKLCQSSLFYSQRKYHSHSLNNEEFFKKFFCIGKEVQNALFERKPIVALESALITNGLEYPINLEVALKLQEIIRNNGAIPATITILDGKIRVGIENKELERIAEPNNQKCSLRDLANFLVQKKIGGTTVAATMWIAHQAGIKVFSTGGIGGVHRGGEKSLDISADLVEIGRCPIAVVCAGVKSILDIGRTLEFLETQGVNVLVFDKKPNFPGFFIPQTEFLAPHCTDSIEEISDIIVCSQQLGLQKGILIACPIPVEDKSKSELVQHSINQALNEANSKNIFGNKVTPFVLRRVAELSEGESLRLNISLLENNARIAAQLANLNTNKIKNTPATMEDENRIFVSSQIKNNKNEKPLVFCIGASIVDLEVLQKENFKNSPKVDISSYLPSNIVQRAGGVARNHAEALARLGIDVVLFSAFGTDLNGKTDFGANFLLKKLEGVKNLNFSHSLFCKYLGTATSISISNSSKGIIQGFISADELLSKIDSEYIDKISDLFKSADFLLIDANLTSEAIKRINYWANNTNTKIWLEPTNSLKIPKIFDALGDWPLTKIDVFSPNLNELRSFSESLSQRIGKSEAKECKDFITNIEEHLLNSTIDFNFHQNISNIKLPQPLQPKQHLLITCDRFGVLLFSRSNSNEFKVEYLDAPKICSEKLISVSGAGDCFNSGFLFGILNNLSSKECLEFGRKCAELSLISIDTVPETINKDIFKV</sequence>
<evidence type="ECO:0000256" key="7">
    <source>
        <dbReference type="ARBA" id="ARBA00023295"/>
    </source>
</evidence>
<keyword evidence="6" id="KW-0456">Lyase</keyword>
<keyword evidence="3" id="KW-0418">Kinase</keyword>
<keyword evidence="1" id="KW-0808">Transferase</keyword>
<dbReference type="Pfam" id="PF00294">
    <property type="entry name" value="PfkB"/>
    <property type="match status" value="1"/>
</dbReference>
<keyword evidence="7" id="KW-0326">Glycosidase</keyword>
<evidence type="ECO:0000256" key="1">
    <source>
        <dbReference type="ARBA" id="ARBA00022679"/>
    </source>
</evidence>
<feature type="domain" description="Carbohydrate kinase PfkB" evidence="8">
    <location>
        <begin position="381"/>
        <end position="719"/>
    </location>
</feature>
<evidence type="ECO:0000259" key="8">
    <source>
        <dbReference type="Pfam" id="PF00294"/>
    </source>
</evidence>
<evidence type="ECO:0000256" key="2">
    <source>
        <dbReference type="ARBA" id="ARBA00022723"/>
    </source>
</evidence>
<dbReference type="Proteomes" id="UP000887563">
    <property type="component" value="Unplaced"/>
</dbReference>
<dbReference type="HAMAP" id="MF_01876">
    <property type="entry name" value="PsiMP_glycosidase"/>
    <property type="match status" value="1"/>
</dbReference>
<evidence type="ECO:0000256" key="4">
    <source>
        <dbReference type="ARBA" id="ARBA00022801"/>
    </source>
</evidence>
<evidence type="ECO:0000256" key="3">
    <source>
        <dbReference type="ARBA" id="ARBA00022777"/>
    </source>
</evidence>
<dbReference type="InterPro" id="IPR007342">
    <property type="entry name" value="PsuG"/>
</dbReference>